<evidence type="ECO:0000313" key="3">
    <source>
        <dbReference type="Proteomes" id="UP000697127"/>
    </source>
</evidence>
<evidence type="ECO:0000256" key="1">
    <source>
        <dbReference type="SAM" id="MobiDB-lite"/>
    </source>
</evidence>
<reference evidence="2" key="1">
    <citation type="submission" date="2020-11" db="EMBL/GenBank/DDBJ databases">
        <title>Kefir isolates.</title>
        <authorList>
            <person name="Marcisauskas S."/>
            <person name="Kim Y."/>
            <person name="Blasche S."/>
        </authorList>
    </citation>
    <scope>NUCLEOTIDE SEQUENCE</scope>
    <source>
        <strain evidence="2">Olga-1</strain>
    </source>
</reference>
<feature type="non-terminal residue" evidence="2">
    <location>
        <position position="145"/>
    </location>
</feature>
<sequence length="145" mass="16327">IDSKRVIDTIMARIKRKNFKRVNYPSILNKRQKIDDIQHEEDESLLSQSEDNSIKIPEQILSSVLAPITKATNELENKLENGLDLENKSDNESKKETLTENNEPESVSIHESKNGFEVVSNNESNNGSEVVPNNESKNCSEAVST</sequence>
<proteinExistence type="predicted"/>
<evidence type="ECO:0000313" key="2">
    <source>
        <dbReference type="EMBL" id="KAG0682264.1"/>
    </source>
</evidence>
<feature type="region of interest" description="Disordered" evidence="1">
    <location>
        <begin position="79"/>
        <end position="145"/>
    </location>
</feature>
<comment type="caution">
    <text evidence="2">The sequence shown here is derived from an EMBL/GenBank/DDBJ whole genome shotgun (WGS) entry which is preliminary data.</text>
</comment>
<feature type="non-terminal residue" evidence="2">
    <location>
        <position position="1"/>
    </location>
</feature>
<protein>
    <submittedName>
        <fullName evidence="2">Uncharacterized protein</fullName>
    </submittedName>
</protein>
<feature type="compositionally biased region" description="Low complexity" evidence="1">
    <location>
        <begin position="117"/>
        <end position="136"/>
    </location>
</feature>
<accession>A0A9P7BBU7</accession>
<name>A0A9P7BBU7_9ASCO</name>
<dbReference type="Proteomes" id="UP000697127">
    <property type="component" value="Unassembled WGS sequence"/>
</dbReference>
<organism evidence="2 3">
    <name type="scientific">Pichia californica</name>
    <dbReference type="NCBI Taxonomy" id="460514"/>
    <lineage>
        <taxon>Eukaryota</taxon>
        <taxon>Fungi</taxon>
        <taxon>Dikarya</taxon>
        <taxon>Ascomycota</taxon>
        <taxon>Saccharomycotina</taxon>
        <taxon>Pichiomycetes</taxon>
        <taxon>Pichiales</taxon>
        <taxon>Pichiaceae</taxon>
        <taxon>Pichia</taxon>
    </lineage>
</organism>
<keyword evidence="3" id="KW-1185">Reference proteome</keyword>
<gene>
    <name evidence="2" type="ORF">C6P40_005357</name>
</gene>
<dbReference type="EMBL" id="PUHW01000911">
    <property type="protein sequence ID" value="KAG0682264.1"/>
    <property type="molecule type" value="Genomic_DNA"/>
</dbReference>
<dbReference type="AlphaFoldDB" id="A0A9P7BBU7"/>
<feature type="compositionally biased region" description="Basic and acidic residues" evidence="1">
    <location>
        <begin position="79"/>
        <end position="98"/>
    </location>
</feature>